<dbReference type="GO" id="GO:0016757">
    <property type="term" value="F:glycosyltransferase activity"/>
    <property type="evidence" value="ECO:0007669"/>
    <property type="project" value="TreeGrafter"/>
</dbReference>
<name>A0A3G5AAF4_9VIRU</name>
<dbReference type="SUPFAM" id="SSF53756">
    <property type="entry name" value="UDP-Glycosyltransferase/glycogen phosphorylase"/>
    <property type="match status" value="2"/>
</dbReference>
<organism evidence="2">
    <name type="scientific">Homavirus sp</name>
    <dbReference type="NCBI Taxonomy" id="2487769"/>
    <lineage>
        <taxon>Viruses</taxon>
        <taxon>Varidnaviria</taxon>
        <taxon>Bamfordvirae</taxon>
        <taxon>Nucleocytoviricota</taxon>
        <taxon>Megaviricetes</taxon>
        <taxon>Imitervirales</taxon>
        <taxon>Mimiviridae</taxon>
        <taxon>Klosneuvirinae</taxon>
    </lineage>
</organism>
<dbReference type="PANTHER" id="PTHR46401:SF2">
    <property type="entry name" value="GLYCOSYLTRANSFERASE WBBK-RELATED"/>
    <property type="match status" value="1"/>
</dbReference>
<dbReference type="EMBL" id="MK072364">
    <property type="protein sequence ID" value="AYV82339.1"/>
    <property type="molecule type" value="Genomic_DNA"/>
</dbReference>
<evidence type="ECO:0000313" key="2">
    <source>
        <dbReference type="EMBL" id="AYV82339.1"/>
    </source>
</evidence>
<evidence type="ECO:0000256" key="1">
    <source>
        <dbReference type="ARBA" id="ARBA00022679"/>
    </source>
</evidence>
<gene>
    <name evidence="2" type="ORF">Homavirus33_1</name>
</gene>
<protein>
    <submittedName>
        <fullName evidence="2">Glycosyltransferase</fullName>
    </submittedName>
</protein>
<accession>A0A3G5AAF4</accession>
<reference evidence="2" key="1">
    <citation type="submission" date="2018-10" db="EMBL/GenBank/DDBJ databases">
        <title>Hidden diversity of soil giant viruses.</title>
        <authorList>
            <person name="Schulz F."/>
            <person name="Alteio L."/>
            <person name="Goudeau D."/>
            <person name="Ryan E.M."/>
            <person name="Malmstrom R.R."/>
            <person name="Blanchard J."/>
            <person name="Woyke T."/>
        </authorList>
    </citation>
    <scope>NUCLEOTIDE SEQUENCE</scope>
    <source>
        <strain evidence="2">HOV1</strain>
    </source>
</reference>
<proteinExistence type="predicted"/>
<feature type="non-terminal residue" evidence="2">
    <location>
        <position position="1"/>
    </location>
</feature>
<dbReference type="PANTHER" id="PTHR46401">
    <property type="entry name" value="GLYCOSYLTRANSFERASE WBBK-RELATED"/>
    <property type="match status" value="1"/>
</dbReference>
<dbReference type="Gene3D" id="3.40.50.2000">
    <property type="entry name" value="Glycogen Phosphorylase B"/>
    <property type="match status" value="2"/>
</dbReference>
<sequence length="578" mass="67328">DLIDNPTGEFKSWNNLNLIKSISEADLFVTIAPLMYETYKHHNPHSILVSNACEYHHYEPACNKLKRPTNFPNVGSKIVIGYYGAHSTWLDTQLVTQIANYKPDKYTVVMIGKIDTKDYNLCVSHPNITSIDHVSYEVLPQYLSYFDICMIPFDLSEMIRGCDPMKFYEYLAAGKPILTTKIEPILKFKDVCYFMDKNNYGKMIDKATSDLKNEELIQNRKMVAVSNNWDSKAEEIIQSLLSKNIKVTILFPPFVRWNMMFQRPQQMISSLSKKDGVRCVFIDYSVQDVQIKNYSLIISPSYDMARKYIKGKVILYYTHADIAKTLKLYKYDYCIYELVDNPVDEFEDWKTNLNLAINSANSVSITSMKMADCVTKLGKPYTLIPNGADYYHFERAQIKLKKPVDMPNISDRIIVGYYGAHASWVDWNLIKLIADLPYLHVVMIGRMDKSPYDMKFNHSNITWLPVKDYSELPYYLSWFDICMIPFKLTEMIKGCDPIKFYEYSSAGKPVMATKMNELQKYDNICYFIDDKNYNSVIKKIINEKDNIALKKKRQELAKSNMWDIRADEFLKMIPYSLN</sequence>
<keyword evidence="1 2" id="KW-0808">Transferase</keyword>